<dbReference type="InterPro" id="IPR038729">
    <property type="entry name" value="Rad50/SbcC_AAA"/>
</dbReference>
<keyword evidence="3" id="KW-0540">Nuclease</keyword>
<keyword evidence="1" id="KW-0175">Coiled coil</keyword>
<dbReference type="Pfam" id="PF13476">
    <property type="entry name" value="AAA_23"/>
    <property type="match status" value="1"/>
</dbReference>
<keyword evidence="3" id="KW-0269">Exonuclease</keyword>
<sequence length="1151" mass="126665">MKILALRLKNLNSLKGEWRIDFTASPFAEGGLFAITGPTGAGKTTLLDAICLALYHQTPRIGGVSQGSNELMTRHTADCLAEVEFEARGGRYRAFWSQRRARDKADGALQPVQVELAEVLSDHGAARPITQKVQDKLRHTEMLTGLNFERFTKSMLLAQGGFAAFLDAPAGKRAELLEELTGTDVYGHISQRVHERTRDARAALEALRAQAGSVELLGDEALEGLRQEFSGLEAQGRALQEQRAQAAREREWLTGVERAAARHAQTALQWQQAVAAWDAMADDVQRLERCEPAMRLLPLQAACEAAVQAESACSSQLRDNEGQHAQARARHATALRQAHAASQRLLVQRTAAWQSCRDALASLNEPAADDARHAALGERLSDWRSRFKALAQHREATDRTRVQQEVQAGQWRALNGRLLEWKGIHQRAMATLSQAREAMEHARQAHVQWLSGQDEAHWRQEALRLAERGQGWQRLRECLRGWHGAQERQARRAAEQREWSLQAERLAVAVQHLRERYAECHRQVQDKERLLILEQRIQALEAHRRQLRPGEACPVCGATEHPAVEAYEALDVSATQAALDAAHRGRDAVAQEGQDRKADLGALQSRIAQARQDGEDGERAIAALQAQWHALCAGLQWPAEDADDARLAEAERRHAGLQDDAQKHWTALAEARDCSDAAQSTWRQAEREEGEAARQHALAERDLLACQQQMQALAALQERQESEHGEAGAALSAELSQLGYAMPEEGESWLEARAQELAAWRAANVRRQALSAQEPVLLQALQTAQALASGWGDRCATADVSPDHGLLDVEAAQDDAEDALARAERAVDAQDQAMAVLSGGRQALLRAHEQACAEVSRSTEAWGQALALSPFADVSAFQAACLDDPRRLRLQSAVEGARQAVTETQALHRAASDALAELQQAPRTERTGEELDAVRVDLEGRLTAAAQRQGAITSQLRDDARRREGLQALLERIAGQASDCETWLHLNGLIGSADGARYRKFAQGLTLDHLVHLANRQLLRLHGRYQLARRAEGDLELEVIDTWQADASRDTRTLSGGESFLVSLALALALSDLVSHKTRIDSLFLDEGFGTLDGETLDIALDALDGLHAGGKTIGVISHVEALKERIPVQIRVHKGVGLDYSALDRRFAVP</sequence>
<dbReference type="GO" id="GO:0004527">
    <property type="term" value="F:exonuclease activity"/>
    <property type="evidence" value="ECO:0007669"/>
    <property type="project" value="UniProtKB-KW"/>
</dbReference>
<dbReference type="RefSeq" id="WP_111876900.1">
    <property type="nucleotide sequence ID" value="NZ_CBCSGC010000005.1"/>
</dbReference>
<dbReference type="Gene3D" id="3.40.50.300">
    <property type="entry name" value="P-loop containing nucleotide triphosphate hydrolases"/>
    <property type="match status" value="2"/>
</dbReference>
<dbReference type="GO" id="GO:0016887">
    <property type="term" value="F:ATP hydrolysis activity"/>
    <property type="evidence" value="ECO:0007669"/>
    <property type="project" value="InterPro"/>
</dbReference>
<accession>A0A328ZM31</accession>
<evidence type="ECO:0000256" key="1">
    <source>
        <dbReference type="SAM" id="Coils"/>
    </source>
</evidence>
<dbReference type="AlphaFoldDB" id="A0A328ZM31"/>
<dbReference type="OrthoDB" id="9795626at2"/>
<keyword evidence="3" id="KW-0378">Hydrolase</keyword>
<dbReference type="Pfam" id="PF13558">
    <property type="entry name" value="SbcC_Walker_B"/>
    <property type="match status" value="1"/>
</dbReference>
<dbReference type="InterPro" id="IPR027417">
    <property type="entry name" value="P-loop_NTPase"/>
</dbReference>
<feature type="domain" description="Rad50/SbcC-type AAA" evidence="2">
    <location>
        <begin position="6"/>
        <end position="182"/>
    </location>
</feature>
<organism evidence="3 4">
    <name type="scientific">Paracidovorax anthurii</name>
    <dbReference type="NCBI Taxonomy" id="78229"/>
    <lineage>
        <taxon>Bacteria</taxon>
        <taxon>Pseudomonadati</taxon>
        <taxon>Pseudomonadota</taxon>
        <taxon>Betaproteobacteria</taxon>
        <taxon>Burkholderiales</taxon>
        <taxon>Comamonadaceae</taxon>
        <taxon>Paracidovorax</taxon>
    </lineage>
</organism>
<gene>
    <name evidence="3" type="ORF">AX018_101354</name>
</gene>
<dbReference type="Proteomes" id="UP000248856">
    <property type="component" value="Unassembled WGS sequence"/>
</dbReference>
<dbReference type="PANTHER" id="PTHR32114:SF2">
    <property type="entry name" value="ABC TRANSPORTER ABCH.3"/>
    <property type="match status" value="1"/>
</dbReference>
<reference evidence="3 4" key="1">
    <citation type="submission" date="2018-06" db="EMBL/GenBank/DDBJ databases">
        <title>Genomic Encyclopedia of Archaeal and Bacterial Type Strains, Phase II (KMG-II): from individual species to whole genera.</title>
        <authorList>
            <person name="Goeker M."/>
        </authorList>
    </citation>
    <scope>NUCLEOTIDE SEQUENCE [LARGE SCALE GENOMIC DNA]</scope>
    <source>
        <strain evidence="3 4">CFPB 3232</strain>
    </source>
</reference>
<evidence type="ECO:0000313" key="3">
    <source>
        <dbReference type="EMBL" id="RAR83907.1"/>
    </source>
</evidence>
<protein>
    <submittedName>
        <fullName evidence="3">Exonuclease SbcC</fullName>
    </submittedName>
</protein>
<comment type="caution">
    <text evidence="3">The sequence shown here is derived from an EMBL/GenBank/DDBJ whole genome shotgun (WGS) entry which is preliminary data.</text>
</comment>
<evidence type="ECO:0000313" key="4">
    <source>
        <dbReference type="Proteomes" id="UP000248856"/>
    </source>
</evidence>
<name>A0A328ZM31_9BURK</name>
<dbReference type="PANTHER" id="PTHR32114">
    <property type="entry name" value="ABC TRANSPORTER ABCH.3"/>
    <property type="match status" value="1"/>
</dbReference>
<dbReference type="EMBL" id="QLTA01000013">
    <property type="protein sequence ID" value="RAR83907.1"/>
    <property type="molecule type" value="Genomic_DNA"/>
</dbReference>
<dbReference type="GO" id="GO:0006302">
    <property type="term" value="P:double-strand break repair"/>
    <property type="evidence" value="ECO:0007669"/>
    <property type="project" value="InterPro"/>
</dbReference>
<dbReference type="SUPFAM" id="SSF52540">
    <property type="entry name" value="P-loop containing nucleoside triphosphate hydrolases"/>
    <property type="match status" value="2"/>
</dbReference>
<feature type="coiled-coil region" evidence="1">
    <location>
        <begin position="806"/>
        <end position="833"/>
    </location>
</feature>
<keyword evidence="4" id="KW-1185">Reference proteome</keyword>
<proteinExistence type="predicted"/>
<evidence type="ECO:0000259" key="2">
    <source>
        <dbReference type="Pfam" id="PF13476"/>
    </source>
</evidence>